<dbReference type="Pfam" id="PF00126">
    <property type="entry name" value="HTH_1"/>
    <property type="match status" value="1"/>
</dbReference>
<dbReference type="EMBL" id="JAPFIT010000018">
    <property type="protein sequence ID" value="MDC5741410.1"/>
    <property type="molecule type" value="Genomic_DNA"/>
</dbReference>
<protein>
    <submittedName>
        <fullName evidence="6">LysR substrate-binding domain-containing protein</fullName>
    </submittedName>
    <submittedName>
        <fullName evidence="7">Transcriptional regulator</fullName>
    </submittedName>
</protein>
<accession>A0A178JFC8</accession>
<dbReference type="Gene3D" id="3.40.190.10">
    <property type="entry name" value="Periplasmic binding protein-like II"/>
    <property type="match status" value="2"/>
</dbReference>
<dbReference type="Proteomes" id="UP001150001">
    <property type="component" value="Unassembled WGS sequence"/>
</dbReference>
<organism evidence="7 8">
    <name type="scientific">Vibrio europaeus</name>
    <dbReference type="NCBI Taxonomy" id="300876"/>
    <lineage>
        <taxon>Bacteria</taxon>
        <taxon>Pseudomonadati</taxon>
        <taxon>Pseudomonadota</taxon>
        <taxon>Gammaproteobacteria</taxon>
        <taxon>Vibrionales</taxon>
        <taxon>Vibrionaceae</taxon>
        <taxon>Vibrio</taxon>
        <taxon>Vibrio oreintalis group</taxon>
    </lineage>
</organism>
<dbReference type="PANTHER" id="PTHR30537">
    <property type="entry name" value="HTH-TYPE TRANSCRIPTIONAL REGULATOR"/>
    <property type="match status" value="1"/>
</dbReference>
<dbReference type="PRINTS" id="PR00039">
    <property type="entry name" value="HTHLYSR"/>
</dbReference>
<evidence type="ECO:0000256" key="1">
    <source>
        <dbReference type="ARBA" id="ARBA00009437"/>
    </source>
</evidence>
<keyword evidence="3" id="KW-0238">DNA-binding</keyword>
<keyword evidence="2" id="KW-0805">Transcription regulation</keyword>
<dbReference type="Gene3D" id="1.10.10.10">
    <property type="entry name" value="Winged helix-like DNA-binding domain superfamily/Winged helix DNA-binding domain"/>
    <property type="match status" value="1"/>
</dbReference>
<dbReference type="InterPro" id="IPR058163">
    <property type="entry name" value="LysR-type_TF_proteobact-type"/>
</dbReference>
<gene>
    <name evidence="7" type="ORF">AZ468_07020</name>
    <name evidence="6" type="ORF">OPW20_15165</name>
</gene>
<dbReference type="PANTHER" id="PTHR30537:SF32">
    <property type="entry name" value="HTH-TYPE TRANSCRIPTIONAL REGULATOR DSDC"/>
    <property type="match status" value="1"/>
</dbReference>
<dbReference type="InterPro" id="IPR000847">
    <property type="entry name" value="LysR_HTH_N"/>
</dbReference>
<evidence type="ECO:0000256" key="4">
    <source>
        <dbReference type="ARBA" id="ARBA00023163"/>
    </source>
</evidence>
<evidence type="ECO:0000313" key="8">
    <source>
        <dbReference type="Proteomes" id="UP000094761"/>
    </source>
</evidence>
<comment type="similarity">
    <text evidence="1">Belongs to the LysR transcriptional regulatory family.</text>
</comment>
<dbReference type="GO" id="GO:0043565">
    <property type="term" value="F:sequence-specific DNA binding"/>
    <property type="evidence" value="ECO:0007669"/>
    <property type="project" value="TreeGrafter"/>
</dbReference>
<dbReference type="Pfam" id="PF03466">
    <property type="entry name" value="LysR_substrate"/>
    <property type="match status" value="1"/>
</dbReference>
<sequence length="292" mass="33987">MANQQLLLRNLHTFDMAAKTLSFTITGKQLHLTQGAVSHRIKVLEKELGFNLFVRGTRQLELTEEGARFHSTLSKNLHGIFSEIEEIKSTDMVGELNIATSTGFANGWLLPRLSDFKNKYPKFNLNIWGYQEQEDFHKHNIEVAIYYDTEDTKDVYRKRLFGDEYIPVCTPQYAKKHRVYEDGLESLKRINFIHAVGSDVWQRWRDYMQLDIDIFNQFYCVSHREMGYISALHNLGVGMGRYQFVKDLIESGELVTPYPSMPTTKGYDLLCPLGTEDRPKIRTFINWIEGQL</sequence>
<dbReference type="InterPro" id="IPR036390">
    <property type="entry name" value="WH_DNA-bd_sf"/>
</dbReference>
<dbReference type="GO" id="GO:0003700">
    <property type="term" value="F:DNA-binding transcription factor activity"/>
    <property type="evidence" value="ECO:0007669"/>
    <property type="project" value="InterPro"/>
</dbReference>
<dbReference type="RefSeq" id="WP_069666757.1">
    <property type="nucleotide sequence ID" value="NZ_JAPFIM010000026.1"/>
</dbReference>
<evidence type="ECO:0000313" key="9">
    <source>
        <dbReference type="Proteomes" id="UP001150001"/>
    </source>
</evidence>
<dbReference type="InterPro" id="IPR005119">
    <property type="entry name" value="LysR_subst-bd"/>
</dbReference>
<evidence type="ECO:0000259" key="5">
    <source>
        <dbReference type="PROSITE" id="PS50931"/>
    </source>
</evidence>
<comment type="caution">
    <text evidence="7">The sequence shown here is derived from an EMBL/GenBank/DDBJ whole genome shotgun (WGS) entry which is preliminary data.</text>
</comment>
<evidence type="ECO:0000313" key="6">
    <source>
        <dbReference type="EMBL" id="MDC5741410.1"/>
    </source>
</evidence>
<dbReference type="OrthoDB" id="5526340at2"/>
<evidence type="ECO:0000313" key="7">
    <source>
        <dbReference type="EMBL" id="OAN00873.1"/>
    </source>
</evidence>
<dbReference type="PROSITE" id="PS50931">
    <property type="entry name" value="HTH_LYSR"/>
    <property type="match status" value="1"/>
</dbReference>
<dbReference type="AlphaFoldDB" id="A0A178JFC8"/>
<keyword evidence="4" id="KW-0804">Transcription</keyword>
<feature type="domain" description="HTH lysR-type" evidence="5">
    <location>
        <begin position="6"/>
        <end position="63"/>
    </location>
</feature>
<evidence type="ECO:0000256" key="2">
    <source>
        <dbReference type="ARBA" id="ARBA00023015"/>
    </source>
</evidence>
<dbReference type="EMBL" id="LUAX01000001">
    <property type="protein sequence ID" value="OAN00873.1"/>
    <property type="molecule type" value="Genomic_DNA"/>
</dbReference>
<reference evidence="7 8" key="1">
    <citation type="submission" date="2016-03" db="EMBL/GenBank/DDBJ databases">
        <title>Draft genome sequence of the Vibrio tubiashii subs. europaeus.</title>
        <authorList>
            <person name="Spinard E."/>
            <person name="Dubert J."/>
            <person name="Nelson D.R."/>
            <person name="Barja J.L."/>
        </authorList>
    </citation>
    <scope>NUCLEOTIDE SEQUENCE [LARGE SCALE GENOMIC DNA]</scope>
    <source>
        <strain evidence="8">PP-638</strain>
        <strain evidence="7">PP2-638</strain>
    </source>
</reference>
<dbReference type="Proteomes" id="UP000094761">
    <property type="component" value="Unassembled WGS sequence"/>
</dbReference>
<dbReference type="SUPFAM" id="SSF53850">
    <property type="entry name" value="Periplasmic binding protein-like II"/>
    <property type="match status" value="1"/>
</dbReference>
<evidence type="ECO:0000256" key="3">
    <source>
        <dbReference type="ARBA" id="ARBA00023125"/>
    </source>
</evidence>
<dbReference type="SUPFAM" id="SSF46785">
    <property type="entry name" value="Winged helix' DNA-binding domain"/>
    <property type="match status" value="1"/>
</dbReference>
<keyword evidence="9" id="KW-1185">Reference proteome</keyword>
<dbReference type="GO" id="GO:0006351">
    <property type="term" value="P:DNA-templated transcription"/>
    <property type="evidence" value="ECO:0007669"/>
    <property type="project" value="TreeGrafter"/>
</dbReference>
<name>A0A178JFC8_9VIBR</name>
<dbReference type="InterPro" id="IPR036388">
    <property type="entry name" value="WH-like_DNA-bd_sf"/>
</dbReference>
<dbReference type="GeneID" id="78075433"/>
<proteinExistence type="inferred from homology"/>
<reference evidence="6" key="2">
    <citation type="submission" date="2022-11" db="EMBL/GenBank/DDBJ databases">
        <title>Role of the vibriolysin VemA secreted by the emergent pathogen Vibrio europaeus in the colonization of Manila clam mucus.</title>
        <authorList>
            <person name="Martinez C."/>
            <person name="Rodriguez S."/>
            <person name="Vences A."/>
            <person name="Barja J.L."/>
            <person name="Toranzo A.E."/>
            <person name="Dubert J."/>
        </authorList>
    </citation>
    <scope>NUCLEOTIDE SEQUENCE</scope>
    <source>
        <strain evidence="6">3454</strain>
    </source>
</reference>